<name>A0A7Y5APJ5_9GAMM</name>
<dbReference type="Proteomes" id="UP000523161">
    <property type="component" value="Unassembled WGS sequence"/>
</dbReference>
<dbReference type="AlphaFoldDB" id="A0A7Y5APJ5"/>
<accession>A0A7Y5APJ5</accession>
<organism evidence="1 2">
    <name type="scientific">Rheinheimera lutimaris</name>
    <dbReference type="NCBI Taxonomy" id="2740584"/>
    <lineage>
        <taxon>Bacteria</taxon>
        <taxon>Pseudomonadati</taxon>
        <taxon>Pseudomonadota</taxon>
        <taxon>Gammaproteobacteria</taxon>
        <taxon>Chromatiales</taxon>
        <taxon>Chromatiaceae</taxon>
        <taxon>Rheinheimera</taxon>
    </lineage>
</organism>
<comment type="caution">
    <text evidence="1">The sequence shown here is derived from an EMBL/GenBank/DDBJ whole genome shotgun (WGS) entry which is preliminary data.</text>
</comment>
<keyword evidence="2" id="KW-1185">Reference proteome</keyword>
<reference evidence="1 2" key="1">
    <citation type="submission" date="2020-06" db="EMBL/GenBank/DDBJ databases">
        <title>Rheinheimera sp. nov., a marine bacterium isolated from coastal.</title>
        <authorList>
            <person name="Yu Q."/>
            <person name="Qi Y."/>
            <person name="Pu J."/>
        </authorList>
    </citation>
    <scope>NUCLEOTIDE SEQUENCE [LARGE SCALE GENOMIC DNA]</scope>
    <source>
        <strain evidence="1 2">YQF-2</strain>
    </source>
</reference>
<protein>
    <submittedName>
        <fullName evidence="1">Uncharacterized protein</fullName>
    </submittedName>
</protein>
<evidence type="ECO:0000313" key="1">
    <source>
        <dbReference type="EMBL" id="NRQ42158.1"/>
    </source>
</evidence>
<proteinExistence type="predicted"/>
<gene>
    <name evidence="1" type="ORF">HRH59_06200</name>
</gene>
<sequence>MNKDLKLKIKSYPNVVATAIKSCWLFGNETVWDTKALQDNADYIYTRKLLGDTGWFVAEAVSKYIYVIKQMSLAVKARVEQPMLPHLNAYLLGSLNFLAHADTDLRAEVLGSIKLDLSKLNDAKAYYRAAHSKVLR</sequence>
<dbReference type="RefSeq" id="WP_173500406.1">
    <property type="nucleotide sequence ID" value="NZ_JABSOD010000005.1"/>
</dbReference>
<dbReference type="EMBL" id="JABSOD010000005">
    <property type="protein sequence ID" value="NRQ42158.1"/>
    <property type="molecule type" value="Genomic_DNA"/>
</dbReference>
<evidence type="ECO:0000313" key="2">
    <source>
        <dbReference type="Proteomes" id="UP000523161"/>
    </source>
</evidence>